<keyword evidence="1" id="KW-1133">Transmembrane helix</keyword>
<evidence type="ECO:0000313" key="2">
    <source>
        <dbReference type="EMBL" id="WGZ91959.1"/>
    </source>
</evidence>
<dbReference type="KEGG" id="tdu:QJT80_05620"/>
<keyword evidence="1" id="KW-0472">Membrane</keyword>
<reference evidence="2" key="2">
    <citation type="submission" date="2023-04" db="EMBL/GenBank/DDBJ databases">
        <authorList>
            <person name="Beletskiy A.V."/>
            <person name="Mardanov A.V."/>
            <person name="Ravin N.V."/>
        </authorList>
    </citation>
    <scope>NUCLEOTIDE SEQUENCE</scope>
    <source>
        <strain evidence="2">GKL-01</strain>
    </source>
</reference>
<proteinExistence type="predicted"/>
<name>A0AA95HB59_9GAMM</name>
<reference evidence="2" key="1">
    <citation type="journal article" date="2023" name="Int. J. Mol. Sci.">
        <title>Metagenomics Revealed a New Genus 'Candidatus Thiocaldithrix dubininis' gen. nov., sp. nov. and a New Species 'Candidatus Thiothrix putei' sp. nov. in the Family Thiotrichaceae, Some Members of Which Have Traits of Both Na+- and H+-Motive Energetics.</title>
        <authorList>
            <person name="Ravin N.V."/>
            <person name="Muntyan M.S."/>
            <person name="Smolyakov D.D."/>
            <person name="Rudenko T.S."/>
            <person name="Beletsky A.V."/>
            <person name="Mardanov A.V."/>
            <person name="Grabovich M.Y."/>
        </authorList>
    </citation>
    <scope>NUCLEOTIDE SEQUENCE</scope>
    <source>
        <strain evidence="2">GKL-01</strain>
    </source>
</reference>
<feature type="transmembrane region" description="Helical" evidence="1">
    <location>
        <begin position="12"/>
        <end position="32"/>
    </location>
</feature>
<dbReference type="EMBL" id="CP124755">
    <property type="protein sequence ID" value="WGZ91959.1"/>
    <property type="molecule type" value="Genomic_DNA"/>
</dbReference>
<organism evidence="2">
    <name type="scientific">Candidatus Thiocaldithrix dubininis</name>
    <dbReference type="NCBI Taxonomy" id="3080823"/>
    <lineage>
        <taxon>Bacteria</taxon>
        <taxon>Pseudomonadati</taxon>
        <taxon>Pseudomonadota</taxon>
        <taxon>Gammaproteobacteria</taxon>
        <taxon>Thiotrichales</taxon>
        <taxon>Thiotrichaceae</taxon>
        <taxon>Candidatus Thiocaldithrix</taxon>
    </lineage>
</organism>
<protein>
    <submittedName>
        <fullName evidence="2">DUF2069 domain-containing protein</fullName>
    </submittedName>
</protein>
<accession>A0AA95HB59</accession>
<evidence type="ECO:0000256" key="1">
    <source>
        <dbReference type="SAM" id="Phobius"/>
    </source>
</evidence>
<dbReference type="Proteomes" id="UP001300672">
    <property type="component" value="Chromosome"/>
</dbReference>
<dbReference type="InterPro" id="IPR018643">
    <property type="entry name" value="DUF2069_membrane"/>
</dbReference>
<dbReference type="AlphaFoldDB" id="A0AA95HB59"/>
<keyword evidence="1" id="KW-0812">Transmembrane</keyword>
<feature type="transmembrane region" description="Helical" evidence="1">
    <location>
        <begin position="69"/>
        <end position="88"/>
    </location>
</feature>
<gene>
    <name evidence="2" type="ORF">QJT80_05620</name>
</gene>
<sequence>MNRLLTLMPLAFWRNLASVGLIGLILWVILWNGWLTPYQRVPRWLELLLLLTPLLSLLRGVLYSRPKPLFYSLLASLVYVTMGFWYVLEPPEQLYGYLLIAFSICLYTGAFMSLRIVQKQAETEASATPTENNV</sequence>
<dbReference type="Pfam" id="PF09842">
    <property type="entry name" value="DUF2069"/>
    <property type="match status" value="1"/>
</dbReference>
<feature type="transmembrane region" description="Helical" evidence="1">
    <location>
        <begin position="94"/>
        <end position="114"/>
    </location>
</feature>
<feature type="transmembrane region" description="Helical" evidence="1">
    <location>
        <begin position="44"/>
        <end position="62"/>
    </location>
</feature>